<gene>
    <name evidence="1" type="ORF">HGMM_F34B05C10</name>
</gene>
<protein>
    <submittedName>
        <fullName evidence="1">Uncharacterized protein</fullName>
    </submittedName>
</protein>
<dbReference type="EMBL" id="AP011736">
    <property type="protein sequence ID" value="BAL56036.1"/>
    <property type="molecule type" value="Genomic_DNA"/>
</dbReference>
<sequence>MTSPARVITSFIVRIVQDSPEGEAPASPPRWRGIVRHLQSGREYHFLDVNDLALFIAEYIPKVKRFS</sequence>
<organism evidence="1">
    <name type="scientific">uncultured prokaryote</name>
    <dbReference type="NCBI Taxonomy" id="198431"/>
    <lineage>
        <taxon>unclassified sequences</taxon>
        <taxon>environmental samples</taxon>
    </lineage>
</organism>
<proteinExistence type="predicted"/>
<evidence type="ECO:0000313" key="1">
    <source>
        <dbReference type="EMBL" id="BAL56036.1"/>
    </source>
</evidence>
<name>H5SIQ0_9ZZZZ</name>
<reference evidence="1" key="2">
    <citation type="journal article" date="2012" name="PLoS ONE">
        <title>A Deeply Branching Thermophilic Bacterium with an Ancient Acetyl-CoA Pathway Dominates a Subsurface Ecosystem.</title>
        <authorList>
            <person name="Takami H."/>
            <person name="Noguchi H."/>
            <person name="Takaki Y."/>
            <person name="Uchiyama I."/>
            <person name="Toyoda A."/>
            <person name="Nishi S."/>
            <person name="Chee G.-J."/>
            <person name="Arai W."/>
            <person name="Nunoura T."/>
            <person name="Itoh T."/>
            <person name="Hattori M."/>
            <person name="Takai K."/>
        </authorList>
    </citation>
    <scope>NUCLEOTIDE SEQUENCE</scope>
</reference>
<accession>H5SIQ0</accession>
<dbReference type="AlphaFoldDB" id="H5SIQ0"/>
<reference evidence="1" key="1">
    <citation type="journal article" date="2005" name="Environ. Microbiol.">
        <title>Genetic and functional properties of uncultivated thermophilic crenarchaeotes from a subsurface gold mine as revealed by analysis of genome fragments.</title>
        <authorList>
            <person name="Nunoura T."/>
            <person name="Hirayama H."/>
            <person name="Takami H."/>
            <person name="Oida H."/>
            <person name="Nishi S."/>
            <person name="Shimamura S."/>
            <person name="Suzuki Y."/>
            <person name="Inagaki F."/>
            <person name="Takai K."/>
            <person name="Nealson K.H."/>
            <person name="Horikoshi K."/>
        </authorList>
    </citation>
    <scope>NUCLEOTIDE SEQUENCE</scope>
</reference>